<protein>
    <submittedName>
        <fullName evidence="1">Uncharacterized protein</fullName>
    </submittedName>
</protein>
<organism evidence="1 2">
    <name type="scientific">Daphnia magna</name>
    <dbReference type="NCBI Taxonomy" id="35525"/>
    <lineage>
        <taxon>Eukaryota</taxon>
        <taxon>Metazoa</taxon>
        <taxon>Ecdysozoa</taxon>
        <taxon>Arthropoda</taxon>
        <taxon>Crustacea</taxon>
        <taxon>Branchiopoda</taxon>
        <taxon>Diplostraca</taxon>
        <taxon>Cladocera</taxon>
        <taxon>Anomopoda</taxon>
        <taxon>Daphniidae</taxon>
        <taxon>Daphnia</taxon>
    </lineage>
</organism>
<keyword evidence="2" id="KW-1185">Reference proteome</keyword>
<evidence type="ECO:0000313" key="2">
    <source>
        <dbReference type="Proteomes" id="UP000076858"/>
    </source>
</evidence>
<comment type="caution">
    <text evidence="1">The sequence shown here is derived from an EMBL/GenBank/DDBJ whole genome shotgun (WGS) entry which is preliminary data.</text>
</comment>
<accession>A0A162C9F0</accession>
<gene>
    <name evidence="1" type="ORF">APZ42_021835</name>
</gene>
<dbReference type="AlphaFoldDB" id="A0A162C9F0"/>
<sequence length="140" mass="15649">MNLLLCDVLVSGGKINLPLPADGLTGDVCSSFGVTLLDCWPDKIWLIITFAIHTKNCVSVLVPWDYYLLTTEDSQGNLSLLIIVSIKMWNEDHSFLMFTSPLLERPQRRIALPADDNDTPICVGHSLRHWRGDDPSLSAR</sequence>
<proteinExistence type="predicted"/>
<reference evidence="1 2" key="1">
    <citation type="submission" date="2016-03" db="EMBL/GenBank/DDBJ databases">
        <title>EvidentialGene: Evidence-directed Construction of Genes on Genomes.</title>
        <authorList>
            <person name="Gilbert D.G."/>
            <person name="Choi J.-H."/>
            <person name="Mockaitis K."/>
            <person name="Colbourne J."/>
            <person name="Pfrender M."/>
        </authorList>
    </citation>
    <scope>NUCLEOTIDE SEQUENCE [LARGE SCALE GENOMIC DNA]</scope>
    <source>
        <strain evidence="1 2">Xinb3</strain>
        <tissue evidence="1">Complete organism</tissue>
    </source>
</reference>
<evidence type="ECO:0000313" key="1">
    <source>
        <dbReference type="EMBL" id="KZS13092.1"/>
    </source>
</evidence>
<name>A0A162C9F0_9CRUS</name>
<dbReference type="Proteomes" id="UP000076858">
    <property type="component" value="Unassembled WGS sequence"/>
</dbReference>
<dbReference type="EMBL" id="LRGB01001274">
    <property type="protein sequence ID" value="KZS13092.1"/>
    <property type="molecule type" value="Genomic_DNA"/>
</dbReference>